<dbReference type="AlphaFoldDB" id="A0A1D2KKU4"/>
<dbReference type="Pfam" id="PF00392">
    <property type="entry name" value="GntR"/>
    <property type="match status" value="1"/>
</dbReference>
<dbReference type="Gene3D" id="1.10.10.10">
    <property type="entry name" value="Winged helix-like DNA-binding domain superfamily/Winged helix DNA-binding domain"/>
    <property type="match status" value="1"/>
</dbReference>
<dbReference type="PROSITE" id="PS50949">
    <property type="entry name" value="HTH_GNTR"/>
    <property type="match status" value="1"/>
</dbReference>
<organism evidence="5 7">
    <name type="scientific">Brochothrix thermosphacta</name>
    <name type="common">Microbacterium thermosphactum</name>
    <dbReference type="NCBI Taxonomy" id="2756"/>
    <lineage>
        <taxon>Bacteria</taxon>
        <taxon>Bacillati</taxon>
        <taxon>Bacillota</taxon>
        <taxon>Bacilli</taxon>
        <taxon>Bacillales</taxon>
        <taxon>Listeriaceae</taxon>
        <taxon>Brochothrix</taxon>
    </lineage>
</organism>
<reference evidence="8" key="3">
    <citation type="submission" date="2018-04" db="EMBL/GenBank/DDBJ databases">
        <authorList>
            <person name="Illikoud N."/>
        </authorList>
    </citation>
    <scope>NUCLEOTIDE SEQUENCE [LARGE SCALE GENOMIC DNA]</scope>
</reference>
<evidence type="ECO:0000259" key="4">
    <source>
        <dbReference type="PROSITE" id="PS50949"/>
    </source>
</evidence>
<evidence type="ECO:0000313" key="7">
    <source>
        <dbReference type="Proteomes" id="UP000243591"/>
    </source>
</evidence>
<dbReference type="KEGG" id="bths:CNY62_08255"/>
<dbReference type="GO" id="GO:0003677">
    <property type="term" value="F:DNA binding"/>
    <property type="evidence" value="ECO:0007669"/>
    <property type="project" value="UniProtKB-KW"/>
</dbReference>
<dbReference type="Pfam" id="PF07702">
    <property type="entry name" value="UTRA"/>
    <property type="match status" value="1"/>
</dbReference>
<evidence type="ECO:0000313" key="8">
    <source>
        <dbReference type="Proteomes" id="UP000270190"/>
    </source>
</evidence>
<dbReference type="InterPro" id="IPR050679">
    <property type="entry name" value="Bact_HTH_transcr_reg"/>
</dbReference>
<dbReference type="Proteomes" id="UP000270190">
    <property type="component" value="Unassembled WGS sequence"/>
</dbReference>
<dbReference type="SUPFAM" id="SSF64288">
    <property type="entry name" value="Chorismate lyase-like"/>
    <property type="match status" value="1"/>
</dbReference>
<dbReference type="SUPFAM" id="SSF46785">
    <property type="entry name" value="Winged helix' DNA-binding domain"/>
    <property type="match status" value="1"/>
</dbReference>
<evidence type="ECO:0000313" key="5">
    <source>
        <dbReference type="EMBL" id="ATF26370.1"/>
    </source>
</evidence>
<dbReference type="InterPro" id="IPR036390">
    <property type="entry name" value="WH_DNA-bd_sf"/>
</dbReference>
<dbReference type="GO" id="GO:0045892">
    <property type="term" value="P:negative regulation of DNA-templated transcription"/>
    <property type="evidence" value="ECO:0007669"/>
    <property type="project" value="TreeGrafter"/>
</dbReference>
<name>A0A1D2KKU4_BROTH</name>
<dbReference type="InterPro" id="IPR028978">
    <property type="entry name" value="Chorismate_lyase_/UTRA_dom_sf"/>
</dbReference>
<keyword evidence="2" id="KW-0238">DNA-binding</keyword>
<dbReference type="RefSeq" id="WP_069118469.1">
    <property type="nucleotide sequence ID" value="NZ_CBCPHX010000002.1"/>
</dbReference>
<dbReference type="SMART" id="SM00345">
    <property type="entry name" value="HTH_GNTR"/>
    <property type="match status" value="1"/>
</dbReference>
<accession>A0A1D2KKU4</accession>
<dbReference type="EMBL" id="CP023483">
    <property type="protein sequence ID" value="ATF26370.1"/>
    <property type="molecule type" value="Genomic_DNA"/>
</dbReference>
<dbReference type="InterPro" id="IPR036388">
    <property type="entry name" value="WH-like_DNA-bd_sf"/>
</dbReference>
<feature type="domain" description="HTH gntR-type" evidence="4">
    <location>
        <begin position="1"/>
        <end position="69"/>
    </location>
</feature>
<sequence>MLKYQEIANQIEEYIRVSKLEQGEKLPSLEDLITNYEVSKNTVIKALSILEKNGVIYQVRGSGIFVRRQNRKGYINLINNKGFTDDLADFNLSANVLEVKTILPTQEVSDNLKCSLTQEVYYVKRIRFINKQALCIEESYFNKEYVPYLNKEIVEDSIFHYLKETLKLKVRFSDKYLRIGKLNQTEASYLNLNTHDPALHVDELFYLMSGEPFDFSKMTYNYNHSQFFIQSSGMDK</sequence>
<protein>
    <submittedName>
        <fullName evidence="5">GntR family transcriptional regulator</fullName>
    </submittedName>
    <submittedName>
        <fullName evidence="6">Putative transcriptional regulator (GntR family)</fullName>
    </submittedName>
</protein>
<keyword evidence="3" id="KW-0804">Transcription</keyword>
<dbReference type="InterPro" id="IPR000524">
    <property type="entry name" value="Tscrpt_reg_HTH_GntR"/>
</dbReference>
<reference evidence="5 7" key="1">
    <citation type="submission" date="2017-09" db="EMBL/GenBank/DDBJ databases">
        <title>Complete Genome Sequences of Two Strains of the Meat Spoilage Bacterium Brochothrix thermosphacta Isolated from Ground Chicken.</title>
        <authorList>
            <person name="Paoli G.C."/>
            <person name="Wijey C."/>
            <person name="Chen C.-Y."/>
            <person name="Nguyen L."/>
            <person name="Yan X."/>
            <person name="Irwin P.L."/>
        </authorList>
    </citation>
    <scope>NUCLEOTIDE SEQUENCE [LARGE SCALE GENOMIC DNA]</scope>
    <source>
        <strain evidence="5 7">BI</strain>
    </source>
</reference>
<dbReference type="InterPro" id="IPR011663">
    <property type="entry name" value="UTRA"/>
</dbReference>
<dbReference type="SMART" id="SM00866">
    <property type="entry name" value="UTRA"/>
    <property type="match status" value="1"/>
</dbReference>
<dbReference type="PANTHER" id="PTHR44846">
    <property type="entry name" value="MANNOSYL-D-GLYCERATE TRANSPORT/METABOLISM SYSTEM REPRESSOR MNGR-RELATED"/>
    <property type="match status" value="1"/>
</dbReference>
<dbReference type="Gene3D" id="3.40.1410.10">
    <property type="entry name" value="Chorismate lyase-like"/>
    <property type="match status" value="1"/>
</dbReference>
<reference evidence="6" key="2">
    <citation type="submission" date="2018-04" db="EMBL/GenBank/DDBJ databases">
        <authorList>
            <person name="Go L.Y."/>
            <person name="Mitchell J.A."/>
        </authorList>
    </citation>
    <scope>NUCLEOTIDE SEQUENCE</scope>
    <source>
        <strain evidence="6">BSAS1 3</strain>
    </source>
</reference>
<evidence type="ECO:0000256" key="2">
    <source>
        <dbReference type="ARBA" id="ARBA00023125"/>
    </source>
</evidence>
<dbReference type="PANTHER" id="PTHR44846:SF4">
    <property type="entry name" value="HTH GNTR-TYPE DOMAIN-CONTAINING PROTEIN"/>
    <property type="match status" value="1"/>
</dbReference>
<keyword evidence="7" id="KW-1185">Reference proteome</keyword>
<dbReference type="CDD" id="cd07377">
    <property type="entry name" value="WHTH_GntR"/>
    <property type="match status" value="1"/>
</dbReference>
<dbReference type="Proteomes" id="UP000243591">
    <property type="component" value="Chromosome"/>
</dbReference>
<proteinExistence type="predicted"/>
<dbReference type="GO" id="GO:0003700">
    <property type="term" value="F:DNA-binding transcription factor activity"/>
    <property type="evidence" value="ECO:0007669"/>
    <property type="project" value="InterPro"/>
</dbReference>
<dbReference type="OrthoDB" id="2141316at2"/>
<dbReference type="EMBL" id="OUNC01000001">
    <property type="protein sequence ID" value="SPP25624.1"/>
    <property type="molecule type" value="Genomic_DNA"/>
</dbReference>
<evidence type="ECO:0000256" key="1">
    <source>
        <dbReference type="ARBA" id="ARBA00023015"/>
    </source>
</evidence>
<evidence type="ECO:0000313" key="6">
    <source>
        <dbReference type="EMBL" id="SPP25624.1"/>
    </source>
</evidence>
<keyword evidence="1" id="KW-0805">Transcription regulation</keyword>
<gene>
    <name evidence="6" type="primary">yydK</name>
    <name evidence="6" type="ORF">BTBSAS_10083</name>
    <name evidence="5" type="ORF">CNY62_08255</name>
</gene>
<dbReference type="STRING" id="2756.BFR44_09055"/>
<evidence type="ECO:0000256" key="3">
    <source>
        <dbReference type="ARBA" id="ARBA00023163"/>
    </source>
</evidence>